<proteinExistence type="predicted"/>
<dbReference type="OrthoDB" id="495374at2"/>
<evidence type="ECO:0000313" key="2">
    <source>
        <dbReference type="Proteomes" id="UP000232003"/>
    </source>
</evidence>
<dbReference type="KEGG" id="nfl:COO91_02600"/>
<reference evidence="1 2" key="1">
    <citation type="submission" date="2017-11" db="EMBL/GenBank/DDBJ databases">
        <title>Complete genome of a free-living desiccation-tolerant cyanobacterium and its photosynthetic adaptation to extreme terrestrial habitat.</title>
        <authorList>
            <person name="Shang J."/>
        </authorList>
    </citation>
    <scope>NUCLEOTIDE SEQUENCE [LARGE SCALE GENOMIC DNA]</scope>
    <source>
        <strain evidence="1 2">CCNUN1</strain>
    </source>
</reference>
<name>A0A2K8SML7_9NOSO</name>
<evidence type="ECO:0000313" key="1">
    <source>
        <dbReference type="EMBL" id="AUB36679.1"/>
    </source>
</evidence>
<dbReference type="AlphaFoldDB" id="A0A2K8SML7"/>
<dbReference type="Proteomes" id="UP000232003">
    <property type="component" value="Chromosome"/>
</dbReference>
<dbReference type="RefSeq" id="WP_100898550.1">
    <property type="nucleotide sequence ID" value="NZ_CAWNNC010000001.1"/>
</dbReference>
<protein>
    <submittedName>
        <fullName evidence="1">Uncharacterized protein</fullName>
    </submittedName>
</protein>
<sequence length="98" mass="11142">MAAKITEIFKLIEDTLTKPPIPHEPYKQSLKGWAMYCLRDKGFIVVYAQNADFAVETKGTEKLYFKVSNSPDDLDNSISWIVWDSSTKSASLIPKKIE</sequence>
<organism evidence="1 2">
    <name type="scientific">Nostoc flagelliforme CCNUN1</name>
    <dbReference type="NCBI Taxonomy" id="2038116"/>
    <lineage>
        <taxon>Bacteria</taxon>
        <taxon>Bacillati</taxon>
        <taxon>Cyanobacteriota</taxon>
        <taxon>Cyanophyceae</taxon>
        <taxon>Nostocales</taxon>
        <taxon>Nostocaceae</taxon>
        <taxon>Nostoc</taxon>
    </lineage>
</organism>
<gene>
    <name evidence="1" type="ORF">COO91_02600</name>
</gene>
<accession>A0A2K8SML7</accession>
<dbReference type="EMBL" id="CP024785">
    <property type="protein sequence ID" value="AUB36679.1"/>
    <property type="molecule type" value="Genomic_DNA"/>
</dbReference>
<keyword evidence="2" id="KW-1185">Reference proteome</keyword>